<dbReference type="CDD" id="cd18604">
    <property type="entry name" value="ABC_6TM_VMR1_D2_like"/>
    <property type="match status" value="1"/>
</dbReference>
<dbReference type="GO" id="GO:0005524">
    <property type="term" value="F:ATP binding"/>
    <property type="evidence" value="ECO:0007669"/>
    <property type="project" value="UniProtKB-KW"/>
</dbReference>
<dbReference type="InterPro" id="IPR003593">
    <property type="entry name" value="AAA+_ATPase"/>
</dbReference>
<dbReference type="PANTHER" id="PTHR24223">
    <property type="entry name" value="ATP-BINDING CASSETTE SUB-FAMILY C"/>
    <property type="match status" value="1"/>
</dbReference>
<proteinExistence type="inferred from homology"/>
<dbReference type="SUPFAM" id="SSF90123">
    <property type="entry name" value="ABC transporter transmembrane region"/>
    <property type="match status" value="2"/>
</dbReference>
<keyword evidence="5" id="KW-0547">Nucleotide-binding</keyword>
<feature type="transmembrane region" description="Helical" evidence="9">
    <location>
        <begin position="531"/>
        <end position="552"/>
    </location>
</feature>
<evidence type="ECO:0000256" key="8">
    <source>
        <dbReference type="ARBA" id="ARBA00023136"/>
    </source>
</evidence>
<reference evidence="12 13" key="1">
    <citation type="journal article" date="2016" name="Genome Biol. Evol.">
        <title>Divergent and convergent evolution of fungal pathogenicity.</title>
        <authorList>
            <person name="Shang Y."/>
            <person name="Xiao G."/>
            <person name="Zheng P."/>
            <person name="Cen K."/>
            <person name="Zhan S."/>
            <person name="Wang C."/>
        </authorList>
    </citation>
    <scope>NUCLEOTIDE SEQUENCE [LARGE SCALE GENOMIC DNA]</scope>
    <source>
        <strain evidence="12 13">RCEF 1005</strain>
    </source>
</reference>
<dbReference type="InterPro" id="IPR050173">
    <property type="entry name" value="ABC_transporter_C-like"/>
</dbReference>
<keyword evidence="6" id="KW-0067">ATP-binding</keyword>
<feature type="transmembrane region" description="Helical" evidence="9">
    <location>
        <begin position="12"/>
        <end position="33"/>
    </location>
</feature>
<name>A0A168C9Y9_CORDF</name>
<feature type="domain" description="ABC transmembrane type-1" evidence="11">
    <location>
        <begin position="491"/>
        <end position="755"/>
    </location>
</feature>
<evidence type="ECO:0000256" key="4">
    <source>
        <dbReference type="ARBA" id="ARBA00022692"/>
    </source>
</evidence>
<comment type="similarity">
    <text evidence="2">Belongs to the ABC transporter superfamily. ABCC family. Conjugate transporter (TC 3.A.1.208) subfamily.</text>
</comment>
<dbReference type="Proteomes" id="UP000076881">
    <property type="component" value="Unassembled WGS sequence"/>
</dbReference>
<organism evidence="12 13">
    <name type="scientific">Akanthomyces lecanii RCEF 1005</name>
    <dbReference type="NCBI Taxonomy" id="1081108"/>
    <lineage>
        <taxon>Eukaryota</taxon>
        <taxon>Fungi</taxon>
        <taxon>Dikarya</taxon>
        <taxon>Ascomycota</taxon>
        <taxon>Pezizomycotina</taxon>
        <taxon>Sordariomycetes</taxon>
        <taxon>Hypocreomycetidae</taxon>
        <taxon>Hypocreales</taxon>
        <taxon>Cordycipitaceae</taxon>
        <taxon>Akanthomyces</taxon>
        <taxon>Cordyceps confragosa</taxon>
    </lineage>
</organism>
<dbReference type="GO" id="GO:0140359">
    <property type="term" value="F:ABC-type transporter activity"/>
    <property type="evidence" value="ECO:0007669"/>
    <property type="project" value="InterPro"/>
</dbReference>
<feature type="transmembrane region" description="Helical" evidence="9">
    <location>
        <begin position="607"/>
        <end position="630"/>
    </location>
</feature>
<dbReference type="STRING" id="1081108.A0A168C9Y9"/>
<dbReference type="PROSITE" id="PS50929">
    <property type="entry name" value="ABC_TM1F"/>
    <property type="match status" value="2"/>
</dbReference>
<evidence type="ECO:0000256" key="6">
    <source>
        <dbReference type="ARBA" id="ARBA00022840"/>
    </source>
</evidence>
<dbReference type="PROSITE" id="PS50893">
    <property type="entry name" value="ABC_TRANSPORTER_2"/>
    <property type="match status" value="2"/>
</dbReference>
<evidence type="ECO:0000256" key="7">
    <source>
        <dbReference type="ARBA" id="ARBA00022989"/>
    </source>
</evidence>
<evidence type="ECO:0000256" key="3">
    <source>
        <dbReference type="ARBA" id="ARBA00022448"/>
    </source>
</evidence>
<dbReference type="CDD" id="cd03244">
    <property type="entry name" value="ABCC_MRP_domain2"/>
    <property type="match status" value="1"/>
</dbReference>
<protein>
    <submittedName>
        <fullName evidence="12">ABC transporter, transmembrane domain, type 1</fullName>
    </submittedName>
</protein>
<sequence>MTLAKLVSTTAFLVSLVGWTSLGAGLLASAFAMPLTVVLSKHYGNAQTEQAKSHEQRSTMLTDALLAIRQIKLSTLEDTWRRKIQQCRDKELQQLFKGALWMSSLVFVANTSSVVLAGVPIYVFALQGEQVSASVAFTSISLFRQLQADISLLPLISPPIWEAWLSLKRLEVFFGQNDLDMAQFTLSDTVLLDKASITWHGTGKNERFTLKDLSMDFPEGELSIVTGKTGSGKSLLLTAIAGEARLVSGSIHRPCRFDGYKANTNDSWVATGQMALVSQLPWMANTTVRDNILFGLPFREDRYRSAIDSCALDKDFRMLEKGDFTMVGIKGVTLSGGQRWRIALARALYSRASLILLDDVLSAVDAEIRDWILNNALLGGLAQGRTRILVTHHESQCITRAAYHVHLCDGTAQVHLRPASRDAINEGTSQPLVNENSRFGGSLTATPTLNSAIRKDVDQGSSPTAECRESAIAHTPYRTYFDATGGTSSWLLVLLATATYEIVGLATSWWLREWASLGQSPYDTDHHSLSYGTFYLLMTTLSCLATAARCFVWYKIGIKASETLFGMMTGTLFGAHLQWLEETSHGEIMTRFSSDMNTVDKRLPHDVGFLIECLTKLLSILFMSASFSFYEMPICAALLYSCFAVASSSLHQYLNALQAPDGIQTVRAYSMSNYVIDQMHQLIDASSSTLWHSILCQAMIDFQLGALCALFVTSTCLSIVYADVDAGAAGVALSFAMQFSSTVVRCIQRITTVESGLHCVARIAQYKELSQEPTAGIDVPVSWPSKGSIQVNGLTAGYRTGLPAVLTNISFSIDPNERLGIVGRTGAGKSSLTLAFARLIQFRTGSIFIDDVDISSVKLDILRRQLLIIPQDPYLSAGSIRSLLDPDYIYNNDALIQSLKKVRLTVSTTNKEASYTDLLFMVEEGGRNISQGQRQLLYLAKALLSCKRVVIMDEATSAVDIETDTAVQKVIRDGLPNITVMVVAHRLATVANLNKVLVLEDGRLVQFGAPKELYRQKGVFRKLVSHSSDRETLQARFSE</sequence>
<evidence type="ECO:0000256" key="5">
    <source>
        <dbReference type="ARBA" id="ARBA00022741"/>
    </source>
</evidence>
<dbReference type="Gene3D" id="1.20.1560.10">
    <property type="entry name" value="ABC transporter type 1, transmembrane domain"/>
    <property type="match status" value="2"/>
</dbReference>
<feature type="domain" description="ABC transporter" evidence="10">
    <location>
        <begin position="789"/>
        <end position="1026"/>
    </location>
</feature>
<feature type="transmembrane region" description="Helical" evidence="9">
    <location>
        <begin position="490"/>
        <end position="511"/>
    </location>
</feature>
<dbReference type="InterPro" id="IPR011527">
    <property type="entry name" value="ABC1_TM_dom"/>
</dbReference>
<dbReference type="SMART" id="SM00382">
    <property type="entry name" value="AAA"/>
    <property type="match status" value="2"/>
</dbReference>
<evidence type="ECO:0000256" key="1">
    <source>
        <dbReference type="ARBA" id="ARBA00004141"/>
    </source>
</evidence>
<comment type="caution">
    <text evidence="12">The sequence shown here is derived from an EMBL/GenBank/DDBJ whole genome shotgun (WGS) entry which is preliminary data.</text>
</comment>
<feature type="domain" description="ABC transmembrane type-1" evidence="11">
    <location>
        <begin position="2"/>
        <end position="148"/>
    </location>
</feature>
<feature type="domain" description="ABC transporter" evidence="10">
    <location>
        <begin position="192"/>
        <end position="434"/>
    </location>
</feature>
<dbReference type="GO" id="GO:0016020">
    <property type="term" value="C:membrane"/>
    <property type="evidence" value="ECO:0007669"/>
    <property type="project" value="UniProtKB-SubCell"/>
</dbReference>
<keyword evidence="7 9" id="KW-1133">Transmembrane helix</keyword>
<accession>A0A168C9Y9</accession>
<dbReference type="InterPro" id="IPR003439">
    <property type="entry name" value="ABC_transporter-like_ATP-bd"/>
</dbReference>
<dbReference type="AlphaFoldDB" id="A0A168C9Y9"/>
<evidence type="ECO:0000256" key="2">
    <source>
        <dbReference type="ARBA" id="ARBA00009726"/>
    </source>
</evidence>
<dbReference type="Pfam" id="PF00664">
    <property type="entry name" value="ABC_membrane"/>
    <property type="match status" value="2"/>
</dbReference>
<dbReference type="FunFam" id="3.40.50.300:FF:000838">
    <property type="entry name" value="ABC multidrug transporter (Eurofung)"/>
    <property type="match status" value="1"/>
</dbReference>
<keyword evidence="4 9" id="KW-0812">Transmembrane</keyword>
<evidence type="ECO:0000259" key="10">
    <source>
        <dbReference type="PROSITE" id="PS50893"/>
    </source>
</evidence>
<dbReference type="OrthoDB" id="6500128at2759"/>
<feature type="transmembrane region" description="Helical" evidence="9">
    <location>
        <begin position="99"/>
        <end position="124"/>
    </location>
</feature>
<dbReference type="InterPro" id="IPR036640">
    <property type="entry name" value="ABC1_TM_sf"/>
</dbReference>
<evidence type="ECO:0000259" key="11">
    <source>
        <dbReference type="PROSITE" id="PS50929"/>
    </source>
</evidence>
<dbReference type="CDD" id="cd03250">
    <property type="entry name" value="ABCC_MRP_domain1"/>
    <property type="match status" value="1"/>
</dbReference>
<dbReference type="Pfam" id="PF00005">
    <property type="entry name" value="ABC_tran"/>
    <property type="match status" value="2"/>
</dbReference>
<keyword evidence="13" id="KW-1185">Reference proteome</keyword>
<dbReference type="SUPFAM" id="SSF52540">
    <property type="entry name" value="P-loop containing nucleoside triphosphate hydrolases"/>
    <property type="match status" value="2"/>
</dbReference>
<evidence type="ECO:0000313" key="12">
    <source>
        <dbReference type="EMBL" id="OAA71133.1"/>
    </source>
</evidence>
<evidence type="ECO:0000313" key="13">
    <source>
        <dbReference type="Proteomes" id="UP000076881"/>
    </source>
</evidence>
<dbReference type="Gene3D" id="3.40.50.300">
    <property type="entry name" value="P-loop containing nucleotide triphosphate hydrolases"/>
    <property type="match status" value="2"/>
</dbReference>
<dbReference type="EMBL" id="AZHF01000009">
    <property type="protein sequence ID" value="OAA71133.1"/>
    <property type="molecule type" value="Genomic_DNA"/>
</dbReference>
<evidence type="ECO:0000256" key="9">
    <source>
        <dbReference type="SAM" id="Phobius"/>
    </source>
</evidence>
<dbReference type="PANTHER" id="PTHR24223:SF456">
    <property type="entry name" value="MULTIDRUG RESISTANCE-ASSOCIATED PROTEIN LETHAL(2)03659"/>
    <property type="match status" value="1"/>
</dbReference>
<comment type="subcellular location">
    <subcellularLocation>
        <location evidence="1">Membrane</location>
        <topology evidence="1">Multi-pass membrane protein</topology>
    </subcellularLocation>
</comment>
<keyword evidence="8 9" id="KW-0472">Membrane</keyword>
<keyword evidence="3" id="KW-0813">Transport</keyword>
<dbReference type="GO" id="GO:0016887">
    <property type="term" value="F:ATP hydrolysis activity"/>
    <property type="evidence" value="ECO:0007669"/>
    <property type="project" value="InterPro"/>
</dbReference>
<gene>
    <name evidence="12" type="ORF">LEL_09724</name>
</gene>
<dbReference type="InterPro" id="IPR027417">
    <property type="entry name" value="P-loop_NTPase"/>
</dbReference>